<feature type="transmembrane region" description="Helical" evidence="6">
    <location>
        <begin position="779"/>
        <end position="799"/>
    </location>
</feature>
<dbReference type="PANTHER" id="PTHR30572">
    <property type="entry name" value="MEMBRANE COMPONENT OF TRANSPORTER-RELATED"/>
    <property type="match status" value="1"/>
</dbReference>
<evidence type="ECO:0000256" key="2">
    <source>
        <dbReference type="ARBA" id="ARBA00022475"/>
    </source>
</evidence>
<evidence type="ECO:0000256" key="5">
    <source>
        <dbReference type="ARBA" id="ARBA00023136"/>
    </source>
</evidence>
<proteinExistence type="predicted"/>
<feature type="transmembrane region" description="Helical" evidence="6">
    <location>
        <begin position="438"/>
        <end position="461"/>
    </location>
</feature>
<feature type="transmembrane region" description="Helical" evidence="6">
    <location>
        <begin position="297"/>
        <end position="318"/>
    </location>
</feature>
<dbReference type="PANTHER" id="PTHR30572:SF18">
    <property type="entry name" value="ABC-TYPE MACROLIDE FAMILY EXPORT SYSTEM PERMEASE COMPONENT 2"/>
    <property type="match status" value="1"/>
</dbReference>
<keyword evidence="4 6" id="KW-1133">Transmembrane helix</keyword>
<dbReference type="Pfam" id="PF02687">
    <property type="entry name" value="FtsX"/>
    <property type="match status" value="2"/>
</dbReference>
<keyword evidence="3 6" id="KW-0812">Transmembrane</keyword>
<name>A0A7D4Q357_9SPHI</name>
<dbReference type="Proteomes" id="UP000505355">
    <property type="component" value="Chromosome"/>
</dbReference>
<sequence length="818" mass="91802">MIKNYFKTAFRSFWRHKLFTFINIIGLSIGISASIVIYLIAHFDLTFDKFHKDGDRIYRIVTNFSFQGEPGYNSGVPTPAGDAVIKEVPGIVMSAPFFTMYDTKVVVNNEFNAPKTIKNDGQMICADERYFAMFNYTWLKGSAKTSLNQPNQVVLTTNQAKGYFPKLSYDQVIGRQVIYDDSIKTTVTGIVEPFKEHSDFVFHDFISYNTGLTNSILKDNFRMQWNNVNSQSQLFVKLGEAAEPAAVNKALTTMLHKHDKPRPGNSEDLMLEKLSDLHFDNKYYNFDNVRSADKTTLYGLLGIAVFLLLLGCINFINLTTAQASQRAKEIGIRKTLGSNRRQLIFQFLSETFLITLFAVIISVGLTPVILKLFAGFIPPGVEFSLLQQPNLIVFLLLLTLVVSLLSGFYPSLILSGYKPVSVLKNQAQSNSNKTRNAVLRKSLTVTQFVIAQFFIMATILVSKQIHYMLNKDLGFKKDAIVYLSTPTKLMLTNKQPVFMDLVRQLPQIEMISVGGNPPSSGGAQSTVAVYNDGKKEIKMDLEQKYGDANYLKVYHLKLLAGHNLADQDSSTGLIINNTYAKLLGFRNPNDAVGKRILHFEKQKEIVGVVADFHQKSLRSVIKPLAILHPGERKFWNRTFHIALKPQTAGGNEWKTAIAGLEKAWKSVYPEDDFEYHFFDESIARFYESEQQTSTLLSWATGLSILISCLGMLGLAIYTTGQRTKEIGVRKVLGASVTQIVALLSAELLWLILLAFVLVSPVAYYAMHKWMQNFADHTSISWWIFILGGGVMVVATLFTLSFQTVKAAVANPVKSLRSE</sequence>
<keyword evidence="5 6" id="KW-0472">Membrane</keyword>
<feature type="domain" description="ABC3 transporter permease C-terminal" evidence="7">
    <location>
        <begin position="303"/>
        <end position="417"/>
    </location>
</feature>
<evidence type="ECO:0000256" key="6">
    <source>
        <dbReference type="SAM" id="Phobius"/>
    </source>
</evidence>
<dbReference type="InterPro" id="IPR050250">
    <property type="entry name" value="Macrolide_Exporter_MacB"/>
</dbReference>
<dbReference type="EMBL" id="CP054139">
    <property type="protein sequence ID" value="QKJ30087.1"/>
    <property type="molecule type" value="Genomic_DNA"/>
</dbReference>
<protein>
    <submittedName>
        <fullName evidence="9">ABC transporter permease</fullName>
    </submittedName>
</protein>
<evidence type="ECO:0000256" key="1">
    <source>
        <dbReference type="ARBA" id="ARBA00004651"/>
    </source>
</evidence>
<gene>
    <name evidence="9" type="ORF">HQ865_10060</name>
</gene>
<dbReference type="Pfam" id="PF12704">
    <property type="entry name" value="MacB_PCD"/>
    <property type="match status" value="1"/>
</dbReference>
<feature type="transmembrane region" description="Helical" evidence="6">
    <location>
        <begin position="21"/>
        <end position="41"/>
    </location>
</feature>
<feature type="transmembrane region" description="Helical" evidence="6">
    <location>
        <begin position="695"/>
        <end position="718"/>
    </location>
</feature>
<dbReference type="RefSeq" id="WP_173414777.1">
    <property type="nucleotide sequence ID" value="NZ_CP054139.1"/>
</dbReference>
<evidence type="ECO:0000256" key="4">
    <source>
        <dbReference type="ARBA" id="ARBA00022989"/>
    </source>
</evidence>
<dbReference type="KEGG" id="mmab:HQ865_10060"/>
<feature type="transmembrane region" description="Helical" evidence="6">
    <location>
        <begin position="739"/>
        <end position="759"/>
    </location>
</feature>
<reference evidence="9 10" key="1">
    <citation type="submission" date="2020-05" db="EMBL/GenBank/DDBJ databases">
        <title>Mucilaginibacter mali sp. nov.</title>
        <authorList>
            <person name="Kim H.S."/>
            <person name="Lee K.C."/>
            <person name="Suh M.K."/>
            <person name="Kim J.-S."/>
            <person name="Han K.-I."/>
            <person name="Eom M.K."/>
            <person name="Shin Y.K."/>
            <person name="Lee J.-S."/>
        </authorList>
    </citation>
    <scope>NUCLEOTIDE SEQUENCE [LARGE SCALE GENOMIC DNA]</scope>
    <source>
        <strain evidence="9 10">G2-14</strain>
    </source>
</reference>
<keyword evidence="10" id="KW-1185">Reference proteome</keyword>
<evidence type="ECO:0000313" key="10">
    <source>
        <dbReference type="Proteomes" id="UP000505355"/>
    </source>
</evidence>
<evidence type="ECO:0000313" key="9">
    <source>
        <dbReference type="EMBL" id="QKJ30087.1"/>
    </source>
</evidence>
<dbReference type="GO" id="GO:0022857">
    <property type="term" value="F:transmembrane transporter activity"/>
    <property type="evidence" value="ECO:0007669"/>
    <property type="project" value="TreeGrafter"/>
</dbReference>
<organism evidence="9 10">
    <name type="scientific">Mucilaginibacter mali</name>
    <dbReference type="NCBI Taxonomy" id="2740462"/>
    <lineage>
        <taxon>Bacteria</taxon>
        <taxon>Pseudomonadati</taxon>
        <taxon>Bacteroidota</taxon>
        <taxon>Sphingobacteriia</taxon>
        <taxon>Sphingobacteriales</taxon>
        <taxon>Sphingobacteriaceae</taxon>
        <taxon>Mucilaginibacter</taxon>
    </lineage>
</organism>
<feature type="domain" description="MacB-like periplasmic core" evidence="8">
    <location>
        <begin position="20"/>
        <end position="253"/>
    </location>
</feature>
<feature type="transmembrane region" description="Helical" evidence="6">
    <location>
        <begin position="343"/>
        <end position="370"/>
    </location>
</feature>
<feature type="domain" description="ABC3 transporter permease C-terminal" evidence="7">
    <location>
        <begin position="701"/>
        <end position="807"/>
    </location>
</feature>
<accession>A0A7D4Q357</accession>
<dbReference type="InterPro" id="IPR003838">
    <property type="entry name" value="ABC3_permease_C"/>
</dbReference>
<evidence type="ECO:0000259" key="8">
    <source>
        <dbReference type="Pfam" id="PF12704"/>
    </source>
</evidence>
<evidence type="ECO:0000256" key="3">
    <source>
        <dbReference type="ARBA" id="ARBA00022692"/>
    </source>
</evidence>
<comment type="subcellular location">
    <subcellularLocation>
        <location evidence="1">Cell membrane</location>
        <topology evidence="1">Multi-pass membrane protein</topology>
    </subcellularLocation>
</comment>
<dbReference type="GO" id="GO:0005886">
    <property type="term" value="C:plasma membrane"/>
    <property type="evidence" value="ECO:0007669"/>
    <property type="project" value="UniProtKB-SubCell"/>
</dbReference>
<dbReference type="InterPro" id="IPR025857">
    <property type="entry name" value="MacB_PCD"/>
</dbReference>
<evidence type="ECO:0000259" key="7">
    <source>
        <dbReference type="Pfam" id="PF02687"/>
    </source>
</evidence>
<feature type="transmembrane region" description="Helical" evidence="6">
    <location>
        <begin position="390"/>
        <end position="417"/>
    </location>
</feature>
<keyword evidence="2" id="KW-1003">Cell membrane</keyword>
<dbReference type="AlphaFoldDB" id="A0A7D4Q357"/>